<evidence type="ECO:0000256" key="2">
    <source>
        <dbReference type="ARBA" id="ARBA00009176"/>
    </source>
</evidence>
<dbReference type="OrthoDB" id="432381at2759"/>
<dbReference type="GO" id="GO:0006152">
    <property type="term" value="P:purine nucleoside catabolic process"/>
    <property type="evidence" value="ECO:0007669"/>
    <property type="project" value="UniProtKB-ARBA"/>
</dbReference>
<dbReference type="GO" id="GO:0046983">
    <property type="term" value="F:protein dimerization activity"/>
    <property type="evidence" value="ECO:0007669"/>
    <property type="project" value="UniProtKB-ARBA"/>
</dbReference>
<evidence type="ECO:0000256" key="7">
    <source>
        <dbReference type="ARBA" id="ARBA00066757"/>
    </source>
</evidence>
<dbReference type="CDD" id="cd02650">
    <property type="entry name" value="nuc_hydro_CaPnhB"/>
    <property type="match status" value="1"/>
</dbReference>
<keyword evidence="4" id="KW-0378">Hydrolase</keyword>
<organism evidence="9 10">
    <name type="scientific">Ceratopteris richardii</name>
    <name type="common">Triangle waterfern</name>
    <dbReference type="NCBI Taxonomy" id="49495"/>
    <lineage>
        <taxon>Eukaryota</taxon>
        <taxon>Viridiplantae</taxon>
        <taxon>Streptophyta</taxon>
        <taxon>Embryophyta</taxon>
        <taxon>Tracheophyta</taxon>
        <taxon>Polypodiopsida</taxon>
        <taxon>Polypodiidae</taxon>
        <taxon>Polypodiales</taxon>
        <taxon>Pteridineae</taxon>
        <taxon>Pteridaceae</taxon>
        <taxon>Parkerioideae</taxon>
        <taxon>Ceratopteris</taxon>
    </lineage>
</organism>
<dbReference type="InterPro" id="IPR001910">
    <property type="entry name" value="Inosine/uridine_hydrolase_dom"/>
</dbReference>
<dbReference type="InterPro" id="IPR036452">
    <property type="entry name" value="Ribo_hydro-like"/>
</dbReference>
<keyword evidence="10" id="KW-1185">Reference proteome</keyword>
<dbReference type="PANTHER" id="PTHR12304:SF4">
    <property type="entry name" value="URIDINE NUCLEOSIDASE"/>
    <property type="match status" value="1"/>
</dbReference>
<sequence length="323" mass="34864">MEQSASTKKIIIDTDPGIDDAMAILMAFHSPEVDVIGLTTIYGNVPTSLATHNALYLLEVIGREDVPVAHGSAMSLKNVPKLRIADFVHGKDGLGNISFPPPKNKAVDLCAKEFLVKMANMFPGEITVVALGPLTNIALAIEADPMFVKNIKQIVILGGAFFVNGNVNPAAEANILGDPEAADIVFTSGADILVIGINITHQVVLTDKQLMQLEESESAFAKFVCKIAPFYFTYHHEAYDIKGVYLHDPTALAAALDASLFTFASGVVRVQLEGISRGMTIFNNTGKRWGEVSAWCNNPAVKVAVTVDAHRINSMLMERLLKM</sequence>
<protein>
    <recommendedName>
        <fullName evidence="7">uridine nucleosidase</fullName>
        <ecNumber evidence="7">3.2.2.3</ecNumber>
    </recommendedName>
</protein>
<evidence type="ECO:0000259" key="8">
    <source>
        <dbReference type="Pfam" id="PF01156"/>
    </source>
</evidence>
<keyword evidence="5" id="KW-0326">Glycosidase</keyword>
<dbReference type="Pfam" id="PF01156">
    <property type="entry name" value="IU_nuc_hydro"/>
    <property type="match status" value="1"/>
</dbReference>
<evidence type="ECO:0000256" key="4">
    <source>
        <dbReference type="ARBA" id="ARBA00022801"/>
    </source>
</evidence>
<evidence type="ECO:0000256" key="5">
    <source>
        <dbReference type="ARBA" id="ARBA00023295"/>
    </source>
</evidence>
<evidence type="ECO:0000313" key="10">
    <source>
        <dbReference type="Proteomes" id="UP000825935"/>
    </source>
</evidence>
<evidence type="ECO:0000256" key="1">
    <source>
        <dbReference type="ARBA" id="ARBA00004496"/>
    </source>
</evidence>
<dbReference type="Gene3D" id="3.90.245.10">
    <property type="entry name" value="Ribonucleoside hydrolase-like"/>
    <property type="match status" value="1"/>
</dbReference>
<dbReference type="InterPro" id="IPR023186">
    <property type="entry name" value="IUNH"/>
</dbReference>
<accession>A0A8T2TCF9</accession>
<reference evidence="9" key="1">
    <citation type="submission" date="2021-08" db="EMBL/GenBank/DDBJ databases">
        <title>WGS assembly of Ceratopteris richardii.</title>
        <authorList>
            <person name="Marchant D.B."/>
            <person name="Chen G."/>
            <person name="Jenkins J."/>
            <person name="Shu S."/>
            <person name="Leebens-Mack J."/>
            <person name="Grimwood J."/>
            <person name="Schmutz J."/>
            <person name="Soltis P."/>
            <person name="Soltis D."/>
            <person name="Chen Z.-H."/>
        </authorList>
    </citation>
    <scope>NUCLEOTIDE SEQUENCE</scope>
    <source>
        <strain evidence="9">Whitten #5841</strain>
        <tissue evidence="9">Leaf</tissue>
    </source>
</reference>
<evidence type="ECO:0000256" key="6">
    <source>
        <dbReference type="ARBA" id="ARBA00051638"/>
    </source>
</evidence>
<dbReference type="FunFam" id="3.90.245.10:FF:000004">
    <property type="entry name" value="Probable uridine nucleosidase 1"/>
    <property type="match status" value="1"/>
</dbReference>
<gene>
    <name evidence="9" type="ORF">KP509_14G013400</name>
</gene>
<dbReference type="EMBL" id="CM035419">
    <property type="protein sequence ID" value="KAH7414838.1"/>
    <property type="molecule type" value="Genomic_DNA"/>
</dbReference>
<dbReference type="SUPFAM" id="SSF53590">
    <property type="entry name" value="Nucleoside hydrolase"/>
    <property type="match status" value="1"/>
</dbReference>
<dbReference type="PANTHER" id="PTHR12304">
    <property type="entry name" value="INOSINE-URIDINE PREFERRING NUCLEOSIDE HYDROLASE"/>
    <property type="match status" value="1"/>
</dbReference>
<evidence type="ECO:0000256" key="3">
    <source>
        <dbReference type="ARBA" id="ARBA00022490"/>
    </source>
</evidence>
<keyword evidence="3" id="KW-0963">Cytoplasm</keyword>
<feature type="domain" description="Inosine/uridine-preferring nucleoside hydrolase" evidence="8">
    <location>
        <begin position="10"/>
        <end position="312"/>
    </location>
</feature>
<dbReference type="GO" id="GO:0045437">
    <property type="term" value="F:uridine nucleosidase activity"/>
    <property type="evidence" value="ECO:0007669"/>
    <property type="project" value="UniProtKB-EC"/>
</dbReference>
<comment type="subcellular location">
    <subcellularLocation>
        <location evidence="1">Cytoplasm</location>
    </subcellularLocation>
</comment>
<dbReference type="GO" id="GO:0005829">
    <property type="term" value="C:cytosol"/>
    <property type="evidence" value="ECO:0007669"/>
    <property type="project" value="TreeGrafter"/>
</dbReference>
<dbReference type="OMA" id="HMHDPFA"/>
<dbReference type="Proteomes" id="UP000825935">
    <property type="component" value="Chromosome 14"/>
</dbReference>
<dbReference type="EC" id="3.2.2.3" evidence="7"/>
<comment type="similarity">
    <text evidence="2">Belongs to the IUNH family.</text>
</comment>
<dbReference type="GO" id="GO:0042454">
    <property type="term" value="P:ribonucleoside catabolic process"/>
    <property type="evidence" value="ECO:0007669"/>
    <property type="project" value="UniProtKB-ARBA"/>
</dbReference>
<dbReference type="AlphaFoldDB" id="A0A8T2TCF9"/>
<name>A0A8T2TCF9_CERRI</name>
<comment type="caution">
    <text evidence="9">The sequence shown here is derived from an EMBL/GenBank/DDBJ whole genome shotgun (WGS) entry which is preliminary data.</text>
</comment>
<evidence type="ECO:0000313" key="9">
    <source>
        <dbReference type="EMBL" id="KAH7414838.1"/>
    </source>
</evidence>
<proteinExistence type="inferred from homology"/>
<dbReference type="GO" id="GO:0047724">
    <property type="term" value="F:inosine nucleosidase activity"/>
    <property type="evidence" value="ECO:0007669"/>
    <property type="project" value="UniProtKB-ARBA"/>
</dbReference>
<comment type="catalytic activity">
    <reaction evidence="6">
        <text>uridine + H2O = D-ribose + uracil</text>
        <dbReference type="Rhea" id="RHEA:15577"/>
        <dbReference type="ChEBI" id="CHEBI:15377"/>
        <dbReference type="ChEBI" id="CHEBI:16704"/>
        <dbReference type="ChEBI" id="CHEBI:17568"/>
        <dbReference type="ChEBI" id="CHEBI:47013"/>
        <dbReference type="EC" id="3.2.2.3"/>
    </reaction>
</comment>